<dbReference type="EMBL" id="JAHHUM010000094">
    <property type="protein sequence ID" value="KAK5622623.1"/>
    <property type="molecule type" value="Genomic_DNA"/>
</dbReference>
<organism evidence="7 8">
    <name type="scientific">Crenichthys baileyi</name>
    <name type="common">White River springfish</name>
    <dbReference type="NCBI Taxonomy" id="28760"/>
    <lineage>
        <taxon>Eukaryota</taxon>
        <taxon>Metazoa</taxon>
        <taxon>Chordata</taxon>
        <taxon>Craniata</taxon>
        <taxon>Vertebrata</taxon>
        <taxon>Euteleostomi</taxon>
        <taxon>Actinopterygii</taxon>
        <taxon>Neopterygii</taxon>
        <taxon>Teleostei</taxon>
        <taxon>Neoteleostei</taxon>
        <taxon>Acanthomorphata</taxon>
        <taxon>Ovalentaria</taxon>
        <taxon>Atherinomorphae</taxon>
        <taxon>Cyprinodontiformes</taxon>
        <taxon>Goodeidae</taxon>
        <taxon>Crenichthys</taxon>
    </lineage>
</organism>
<dbReference type="SMART" id="SM00409">
    <property type="entry name" value="IG"/>
    <property type="match status" value="2"/>
</dbReference>
<proteinExistence type="predicted"/>
<evidence type="ECO:0000313" key="7">
    <source>
        <dbReference type="EMBL" id="KAK5622623.1"/>
    </source>
</evidence>
<dbReference type="InterPro" id="IPR036179">
    <property type="entry name" value="Ig-like_dom_sf"/>
</dbReference>
<feature type="domain" description="Ig-like" evidence="6">
    <location>
        <begin position="65"/>
        <end position="160"/>
    </location>
</feature>
<protein>
    <recommendedName>
        <fullName evidence="6">Ig-like domain-containing protein</fullName>
    </recommendedName>
</protein>
<dbReference type="SMART" id="SM00408">
    <property type="entry name" value="IGc2"/>
    <property type="match status" value="1"/>
</dbReference>
<dbReference type="GO" id="GO:0098609">
    <property type="term" value="P:cell-cell adhesion"/>
    <property type="evidence" value="ECO:0007669"/>
    <property type="project" value="TreeGrafter"/>
</dbReference>
<accession>A0AAV9SND1</accession>
<dbReference type="Pfam" id="PF13927">
    <property type="entry name" value="Ig_3"/>
    <property type="match status" value="1"/>
</dbReference>
<dbReference type="InterPro" id="IPR051275">
    <property type="entry name" value="Cell_adhesion_signaling"/>
</dbReference>
<dbReference type="GO" id="GO:0050839">
    <property type="term" value="F:cell adhesion molecule binding"/>
    <property type="evidence" value="ECO:0007669"/>
    <property type="project" value="TreeGrafter"/>
</dbReference>
<evidence type="ECO:0000256" key="4">
    <source>
        <dbReference type="ARBA" id="ARBA00023180"/>
    </source>
</evidence>
<keyword evidence="4" id="KW-0325">Glycoprotein</keyword>
<comment type="caution">
    <text evidence="7">The sequence shown here is derived from an EMBL/GenBank/DDBJ whole genome shotgun (WGS) entry which is preliminary data.</text>
</comment>
<evidence type="ECO:0000256" key="5">
    <source>
        <dbReference type="ARBA" id="ARBA00023319"/>
    </source>
</evidence>
<name>A0AAV9SND1_9TELE</name>
<evidence type="ECO:0000259" key="6">
    <source>
        <dbReference type="PROSITE" id="PS50835"/>
    </source>
</evidence>
<keyword evidence="2" id="KW-0472">Membrane</keyword>
<comment type="subcellular location">
    <subcellularLocation>
        <location evidence="1">Membrane</location>
        <topology evidence="1">Single-pass type I membrane protein</topology>
    </subcellularLocation>
</comment>
<keyword evidence="5" id="KW-0393">Immunoglobulin domain</keyword>
<dbReference type="Gene3D" id="2.60.40.10">
    <property type="entry name" value="Immunoglobulins"/>
    <property type="match status" value="2"/>
</dbReference>
<evidence type="ECO:0000256" key="2">
    <source>
        <dbReference type="ARBA" id="ARBA00023136"/>
    </source>
</evidence>
<dbReference type="GO" id="GO:0005886">
    <property type="term" value="C:plasma membrane"/>
    <property type="evidence" value="ECO:0007669"/>
    <property type="project" value="TreeGrafter"/>
</dbReference>
<dbReference type="PANTHER" id="PTHR11640:SF31">
    <property type="entry name" value="IRREGULAR CHIASM C-ROUGHEST PROTEIN-RELATED"/>
    <property type="match status" value="1"/>
</dbReference>
<dbReference type="PROSITE" id="PS50835">
    <property type="entry name" value="IG_LIKE"/>
    <property type="match status" value="1"/>
</dbReference>
<dbReference type="Proteomes" id="UP001311232">
    <property type="component" value="Unassembled WGS sequence"/>
</dbReference>
<dbReference type="SUPFAM" id="SSF48726">
    <property type="entry name" value="Immunoglobulin"/>
    <property type="match status" value="2"/>
</dbReference>
<sequence>MESINILRKADNGTVVYLQENSGNVSFSIINVTAKEAGRYICTATYQNVNMTEEIHVKVTYLRKPQISGRTTVKEGDVLNLTCSTDSFPPAVIEWTKSETKTNLQRSNSRKSYNSSENIPKGKHGNCSFSIYNVTAEDAGLYICTVKHQTDNLKEEINVKVTYKRKPQIFGNADVKEGDVLNLTCSVDSFPPLVIR</sequence>
<dbReference type="InterPro" id="IPR013783">
    <property type="entry name" value="Ig-like_fold"/>
</dbReference>
<dbReference type="AlphaFoldDB" id="A0AAV9SND1"/>
<evidence type="ECO:0000313" key="8">
    <source>
        <dbReference type="Proteomes" id="UP001311232"/>
    </source>
</evidence>
<dbReference type="PANTHER" id="PTHR11640">
    <property type="entry name" value="NEPHRIN"/>
    <property type="match status" value="1"/>
</dbReference>
<keyword evidence="8" id="KW-1185">Reference proteome</keyword>
<reference evidence="7 8" key="1">
    <citation type="submission" date="2021-06" db="EMBL/GenBank/DDBJ databases">
        <authorList>
            <person name="Palmer J.M."/>
        </authorList>
    </citation>
    <scope>NUCLEOTIDE SEQUENCE [LARGE SCALE GENOMIC DNA]</scope>
    <source>
        <strain evidence="7 8">MEX-2019</strain>
        <tissue evidence="7">Muscle</tissue>
    </source>
</reference>
<keyword evidence="3" id="KW-1015">Disulfide bond</keyword>
<evidence type="ECO:0000256" key="3">
    <source>
        <dbReference type="ARBA" id="ARBA00023157"/>
    </source>
</evidence>
<gene>
    <name evidence="7" type="ORF">CRENBAI_000475</name>
</gene>
<dbReference type="InterPro" id="IPR003598">
    <property type="entry name" value="Ig_sub2"/>
</dbReference>
<dbReference type="GO" id="GO:0005911">
    <property type="term" value="C:cell-cell junction"/>
    <property type="evidence" value="ECO:0007669"/>
    <property type="project" value="TreeGrafter"/>
</dbReference>
<dbReference type="InterPro" id="IPR003599">
    <property type="entry name" value="Ig_sub"/>
</dbReference>
<dbReference type="InterPro" id="IPR007110">
    <property type="entry name" value="Ig-like_dom"/>
</dbReference>
<evidence type="ECO:0000256" key="1">
    <source>
        <dbReference type="ARBA" id="ARBA00004479"/>
    </source>
</evidence>